<dbReference type="RefSeq" id="WP_143646260.1">
    <property type="nucleotide sequence ID" value="NZ_JABJXA010000045.1"/>
</dbReference>
<feature type="domain" description="Carrier" evidence="12">
    <location>
        <begin position="1794"/>
        <end position="1869"/>
    </location>
</feature>
<dbReference type="InterPro" id="IPR001242">
    <property type="entry name" value="Condensation_dom"/>
</dbReference>
<dbReference type="InterPro" id="IPR009081">
    <property type="entry name" value="PP-bd_ACP"/>
</dbReference>
<dbReference type="InterPro" id="IPR016039">
    <property type="entry name" value="Thiolase-like"/>
</dbReference>
<dbReference type="InterPro" id="IPR014043">
    <property type="entry name" value="Acyl_transferase_dom"/>
</dbReference>
<feature type="domain" description="Ketosynthase family 3 (KS3)" evidence="13">
    <location>
        <begin position="10"/>
        <end position="437"/>
    </location>
</feature>
<dbReference type="OrthoDB" id="5478077at2"/>
<dbReference type="InterPro" id="IPR013217">
    <property type="entry name" value="Methyltransf_12"/>
</dbReference>
<dbReference type="Pfam" id="PF00698">
    <property type="entry name" value="Acyl_transf_1"/>
    <property type="match status" value="1"/>
</dbReference>
<dbReference type="EMBL" id="JABJXA010000045">
    <property type="protein sequence ID" value="MBB1259197.1"/>
    <property type="molecule type" value="Genomic_DNA"/>
</dbReference>
<keyword evidence="16" id="KW-1185">Reference proteome</keyword>
<dbReference type="Gene3D" id="3.30.70.3290">
    <property type="match status" value="1"/>
</dbReference>
<reference evidence="15 16" key="1">
    <citation type="submission" date="2019-10" db="EMBL/GenBank/DDBJ databases">
        <title>Streptomyces sp. nov., a novel actinobacterium isolated from alkaline environment.</title>
        <authorList>
            <person name="Golinska P."/>
        </authorList>
    </citation>
    <scope>NUCLEOTIDE SEQUENCE [LARGE SCALE GENOMIC DNA]</scope>
    <source>
        <strain evidence="15 16">OF1</strain>
    </source>
</reference>
<evidence type="ECO:0000256" key="2">
    <source>
        <dbReference type="ARBA" id="ARBA00022450"/>
    </source>
</evidence>
<dbReference type="PANTHER" id="PTHR43775">
    <property type="entry name" value="FATTY ACID SYNTHASE"/>
    <property type="match status" value="1"/>
</dbReference>
<keyword evidence="11 15" id="KW-0012">Acyltransferase</keyword>
<dbReference type="SMART" id="SM00827">
    <property type="entry name" value="PKS_AT"/>
    <property type="match status" value="1"/>
</dbReference>
<dbReference type="GO" id="GO:0016491">
    <property type="term" value="F:oxidoreductase activity"/>
    <property type="evidence" value="ECO:0007669"/>
    <property type="project" value="UniProtKB-KW"/>
</dbReference>
<dbReference type="SUPFAM" id="SSF53335">
    <property type="entry name" value="S-adenosyl-L-methionine-dependent methyltransferases"/>
    <property type="match status" value="1"/>
</dbReference>
<dbReference type="Gene3D" id="3.40.50.150">
    <property type="entry name" value="Vaccinia Virus protein VP39"/>
    <property type="match status" value="1"/>
</dbReference>
<dbReference type="Gene3D" id="3.30.559.30">
    <property type="entry name" value="Nonribosomal peptide synthetase, condensation domain"/>
    <property type="match status" value="1"/>
</dbReference>
<evidence type="ECO:0000259" key="13">
    <source>
        <dbReference type="PROSITE" id="PS52004"/>
    </source>
</evidence>
<evidence type="ECO:0000256" key="6">
    <source>
        <dbReference type="ARBA" id="ARBA00023002"/>
    </source>
</evidence>
<dbReference type="CDD" id="cd00833">
    <property type="entry name" value="PKS"/>
    <property type="match status" value="1"/>
</dbReference>
<organism evidence="15 16">
    <name type="scientific">Streptomyces alkaliterrae</name>
    <dbReference type="NCBI Taxonomy" id="2213162"/>
    <lineage>
        <taxon>Bacteria</taxon>
        <taxon>Bacillati</taxon>
        <taxon>Actinomycetota</taxon>
        <taxon>Actinomycetes</taxon>
        <taxon>Kitasatosporales</taxon>
        <taxon>Streptomycetaceae</taxon>
        <taxon>Streptomyces</taxon>
    </lineage>
</organism>
<evidence type="ECO:0000313" key="14">
    <source>
        <dbReference type="EMBL" id="MBB1259197.1"/>
    </source>
</evidence>
<comment type="cofactor">
    <cofactor evidence="1">
        <name>pantetheine 4'-phosphate</name>
        <dbReference type="ChEBI" id="CHEBI:47942"/>
    </cofactor>
</comment>
<dbReference type="EMBL" id="VJYK02000013">
    <property type="protein sequence ID" value="MQS00779.1"/>
    <property type="molecule type" value="Genomic_DNA"/>
</dbReference>
<dbReference type="SUPFAM" id="SSF52151">
    <property type="entry name" value="FabD/lysophospholipase-like"/>
    <property type="match status" value="1"/>
</dbReference>
<dbReference type="InterPro" id="IPR036736">
    <property type="entry name" value="ACP-like_sf"/>
</dbReference>
<dbReference type="PROSITE" id="PS52004">
    <property type="entry name" value="KS3_2"/>
    <property type="match status" value="1"/>
</dbReference>
<dbReference type="Pfam" id="PF08242">
    <property type="entry name" value="Methyltransf_12"/>
    <property type="match status" value="1"/>
</dbReference>
<dbReference type="InterPro" id="IPR032821">
    <property type="entry name" value="PKS_assoc"/>
</dbReference>
<keyword evidence="6" id="KW-0560">Oxidoreductase</keyword>
<dbReference type="InterPro" id="IPR020806">
    <property type="entry name" value="PKS_PP-bd"/>
</dbReference>
<dbReference type="SUPFAM" id="SSF51735">
    <property type="entry name" value="NAD(P)-binding Rossmann-fold domains"/>
    <property type="match status" value="2"/>
</dbReference>
<evidence type="ECO:0000256" key="11">
    <source>
        <dbReference type="ARBA" id="ARBA00023315"/>
    </source>
</evidence>
<keyword evidence="8" id="KW-0443">Lipid metabolism</keyword>
<reference evidence="17" key="2">
    <citation type="submission" date="2020-05" db="EMBL/GenBank/DDBJ databases">
        <title>Classification of alakaliphilic streptomycetes isolated from an alkaline soil next to Lonar Crater, India and a proposal for the recognition of Streptomyces alkaliterrae sp. nov.</title>
        <authorList>
            <person name="Golinska P."/>
        </authorList>
    </citation>
    <scope>NUCLEOTIDE SEQUENCE [LARGE SCALE GENOMIC DNA]</scope>
    <source>
        <strain evidence="17">OF8</strain>
    </source>
</reference>
<dbReference type="Gene3D" id="3.30.70.250">
    <property type="entry name" value="Malonyl-CoA ACP transacylase, ACP-binding"/>
    <property type="match status" value="1"/>
</dbReference>
<protein>
    <submittedName>
        <fullName evidence="15">Acyltransferase domain-containing protein</fullName>
    </submittedName>
</protein>
<dbReference type="Pfam" id="PF00668">
    <property type="entry name" value="Condensation"/>
    <property type="match status" value="1"/>
</dbReference>
<dbReference type="InterPro" id="IPR014031">
    <property type="entry name" value="Ketoacyl_synth_C"/>
</dbReference>
<dbReference type="InterPro" id="IPR001227">
    <property type="entry name" value="Ac_transferase_dom_sf"/>
</dbReference>
<dbReference type="InterPro" id="IPR014030">
    <property type="entry name" value="Ketoacyl_synth_N"/>
</dbReference>
<dbReference type="Pfam" id="PF02801">
    <property type="entry name" value="Ketoacyl-synt_C"/>
    <property type="match status" value="1"/>
</dbReference>
<dbReference type="Pfam" id="PF02668">
    <property type="entry name" value="TauD"/>
    <property type="match status" value="1"/>
</dbReference>
<evidence type="ECO:0000256" key="5">
    <source>
        <dbReference type="ARBA" id="ARBA00022832"/>
    </source>
</evidence>
<dbReference type="InterPro" id="IPR042098">
    <property type="entry name" value="TauD-like_sf"/>
</dbReference>
<keyword evidence="10" id="KW-0511">Multifunctional enzyme</keyword>
<dbReference type="Pfam" id="PF00550">
    <property type="entry name" value="PP-binding"/>
    <property type="match status" value="1"/>
</dbReference>
<evidence type="ECO:0000256" key="9">
    <source>
        <dbReference type="ARBA" id="ARBA00023194"/>
    </source>
</evidence>
<dbReference type="InterPro" id="IPR029063">
    <property type="entry name" value="SAM-dependent_MTases_sf"/>
</dbReference>
<dbReference type="SUPFAM" id="SSF47336">
    <property type="entry name" value="ACP-like"/>
    <property type="match status" value="1"/>
</dbReference>
<comment type="caution">
    <text evidence="15">The sequence shown here is derived from an EMBL/GenBank/DDBJ whole genome shotgun (WGS) entry which is preliminary data.</text>
</comment>
<dbReference type="InterPro" id="IPR003819">
    <property type="entry name" value="TauD/TfdA-like"/>
</dbReference>
<dbReference type="Proteomes" id="UP000320857">
    <property type="component" value="Unassembled WGS sequence"/>
</dbReference>
<dbReference type="GO" id="GO:0004312">
    <property type="term" value="F:fatty acid synthase activity"/>
    <property type="evidence" value="ECO:0007669"/>
    <property type="project" value="TreeGrafter"/>
</dbReference>
<accession>A0A5P0YQG8</accession>
<keyword evidence="3" id="KW-0597">Phosphoprotein</keyword>
<dbReference type="SMART" id="SM00823">
    <property type="entry name" value="PKS_PP"/>
    <property type="match status" value="1"/>
</dbReference>
<dbReference type="SUPFAM" id="SSF52777">
    <property type="entry name" value="CoA-dependent acyltransferases"/>
    <property type="match status" value="2"/>
</dbReference>
<dbReference type="Gene3D" id="3.40.50.720">
    <property type="entry name" value="NAD(P)-binding Rossmann-like Domain"/>
    <property type="match status" value="2"/>
</dbReference>
<evidence type="ECO:0000256" key="7">
    <source>
        <dbReference type="ARBA" id="ARBA00023004"/>
    </source>
</evidence>
<evidence type="ECO:0000313" key="17">
    <source>
        <dbReference type="Proteomes" id="UP000517765"/>
    </source>
</evidence>
<keyword evidence="4 15" id="KW-0808">Transferase</keyword>
<dbReference type="FunFam" id="3.40.47.10:FF:000042">
    <property type="entry name" value="Polyketide synthase Pks13"/>
    <property type="match status" value="1"/>
</dbReference>
<dbReference type="GO" id="GO:0009403">
    <property type="term" value="P:toxin biosynthetic process"/>
    <property type="evidence" value="ECO:0007669"/>
    <property type="project" value="UniProtKB-ARBA"/>
</dbReference>
<dbReference type="PANTHER" id="PTHR43775:SF51">
    <property type="entry name" value="INACTIVE PHENOLPHTHIOCEROL SYNTHESIS POLYKETIDE SYNTHASE TYPE I PKS1-RELATED"/>
    <property type="match status" value="1"/>
</dbReference>
<reference evidence="14" key="3">
    <citation type="journal article" name="Syst. Appl. Microbiol.">
        <title>Streptomyces alkaliterrae sp. nov., isolated from an alkaline soil, and emended descriptions of Streptomyces alkaliphilus, Streptomyces calidiresistens and Streptomyces durbertensis.</title>
        <authorList>
            <person name="Swiecimska M."/>
            <person name="Golinska P."/>
            <person name="Nouioui I."/>
            <person name="Wypij M."/>
            <person name="Rai M."/>
            <person name="Sangal V."/>
            <person name="Goodfellow M."/>
        </authorList>
    </citation>
    <scope>NUCLEOTIDE SEQUENCE</scope>
    <source>
        <strain evidence="14">OF8</strain>
    </source>
</reference>
<dbReference type="Gene3D" id="3.40.366.10">
    <property type="entry name" value="Malonyl-Coenzyme A Acyl Carrier Protein, domain 2"/>
    <property type="match status" value="1"/>
</dbReference>
<dbReference type="SUPFAM" id="SSF51197">
    <property type="entry name" value="Clavaminate synthase-like"/>
    <property type="match status" value="1"/>
</dbReference>
<dbReference type="GO" id="GO:0004315">
    <property type="term" value="F:3-oxoacyl-[acyl-carrier-protein] synthase activity"/>
    <property type="evidence" value="ECO:0007669"/>
    <property type="project" value="InterPro"/>
</dbReference>
<evidence type="ECO:0000313" key="15">
    <source>
        <dbReference type="EMBL" id="MQS00779.1"/>
    </source>
</evidence>
<dbReference type="PROSITE" id="PS50075">
    <property type="entry name" value="CARRIER"/>
    <property type="match status" value="1"/>
</dbReference>
<dbReference type="SMART" id="SM00825">
    <property type="entry name" value="PKS_KS"/>
    <property type="match status" value="1"/>
</dbReference>
<keyword evidence="7" id="KW-0408">Iron</keyword>
<dbReference type="Gene3D" id="3.40.47.10">
    <property type="match status" value="1"/>
</dbReference>
<dbReference type="SUPFAM" id="SSF53901">
    <property type="entry name" value="Thiolase-like"/>
    <property type="match status" value="1"/>
</dbReference>
<evidence type="ECO:0000256" key="8">
    <source>
        <dbReference type="ARBA" id="ARBA00023098"/>
    </source>
</evidence>
<evidence type="ECO:0000256" key="3">
    <source>
        <dbReference type="ARBA" id="ARBA00022553"/>
    </source>
</evidence>
<evidence type="ECO:0000259" key="12">
    <source>
        <dbReference type="PROSITE" id="PS50075"/>
    </source>
</evidence>
<dbReference type="Pfam" id="PF00109">
    <property type="entry name" value="ketoacyl-synt"/>
    <property type="match status" value="1"/>
</dbReference>
<dbReference type="InterPro" id="IPR018201">
    <property type="entry name" value="Ketoacyl_synth_AS"/>
</dbReference>
<name>A0A5P0YQG8_9ACTN</name>
<evidence type="ECO:0000256" key="4">
    <source>
        <dbReference type="ARBA" id="ARBA00022679"/>
    </source>
</evidence>
<dbReference type="Gene3D" id="3.30.559.10">
    <property type="entry name" value="Chloramphenicol acetyltransferase-like domain"/>
    <property type="match status" value="1"/>
</dbReference>
<dbReference type="InterPro" id="IPR036291">
    <property type="entry name" value="NAD(P)-bd_dom_sf"/>
</dbReference>
<dbReference type="InterPro" id="IPR023213">
    <property type="entry name" value="CAT-like_dom_sf"/>
</dbReference>
<dbReference type="Proteomes" id="UP000517765">
    <property type="component" value="Unassembled WGS sequence"/>
</dbReference>
<dbReference type="GO" id="GO:0031177">
    <property type="term" value="F:phosphopantetheine binding"/>
    <property type="evidence" value="ECO:0007669"/>
    <property type="project" value="InterPro"/>
</dbReference>
<keyword evidence="9" id="KW-0045">Antibiotic biosynthesis</keyword>
<sequence>MSDQHANDDSHHIAIIGMAGRFPGAGDPEQFWHNIADGVESISRLSEDDLLKAGVHADELRDPNYVRAASILEGIDRFDAEFFGLTPMEASILDPQHRMLLECTQELFDHAGYDPGRLNQPTGVYVGVGFPAYLVSNLLSRPEIVQQAGMQRIFFATDKGFAPTRISHKFDLTGPSIGVDTACSSSLVAVHQACRALLAYDCDLTVAGGASAILPHGVGYTYHEGGIASPDGHCRAFDARAGGTIFGSGVGLVLLKRLADARADGDHVLAVIRGSAVNNDGASKAGFTAPSATGQAAVIAEALAFAEVPAETVGYVEAHGTGTVIGDPIEIAGLTRAYREQTDQRQFCAIGSVKTNVGHLDAAAGVSGLIKAVQSLRHAELPPSLHWERPNPAIDFGGSPFYVNTQRRPWPSAGTPRRAGVSSFGIGGTNAHVVLEEAPAPQTSGASRPEQLIVLSARSPQALERSRADLAAALREADDAALPDIAFTLSSGRRSHAHRRAIVCRSRTQAIAALEGADPAAAPSGVRDTDAPRVAFLFPGQGAQQPHMLAALYENEDVFRREVDRCAEHAVGRLGIDLREVIYPPATFGEQERARLDETWLTQPALFTVSLAMARVWLAWGVKPDVMLGHSLGEYVAATLAGTFRVEDALDLVIDRARAMNDLPPGAMLAVSLDEASLAPLLGDCSLAAVNDPRQCVASGPPEAIEALERRLTALEVDHRRLRTSHAFHSSMLDEVARVFEARVARVERNAPSIPVVSCLTGRALDPAEICEPGYWARQMRGTVRFADAVRTVSSEGMHLFLEVGPGRTLTPMVRRTGVDPERALTSGRGGTDDRTDGEALLSALGSLYCAGVPVAWDGFWEGQRRNRLPLPGYPLERRRYWIDPAPTRSPVPGRTGAESLGTGEPARRTGLFAPEWHEAPLIAGEAADPALRAADTWLLVVDDEEFARALTHWIEDARRLVVRVRSGAVLAETDEGFVADPSRPEDIDGLLDALEGTGRLPGSVVLACGRGGAEDLDAARRDSLATAAAWVQALSSRVAGGPIRLAVVSERGQAVMDGDDPSVADSTLCGFCRAAADRHPELAIAYLDVDENPSAYADKIVKEFAAGLGEGVVAYRGGVRRTEGYRPLDAPFTDRAREGASLIVTDGFAGASASLARHLAAERGARLTLVGHNPVPDRDEWPHWLDESSGPERALAEAAARLGGTVAAPVRDEAGYLEKTERELAAGSAQGPDRGLVERTLNRLCGGFVYDTLAAAGVDLTVGRVHRRAEIADRMRILPKFDKFLDFFLAVLHEDGIIRCDADRVEVLASRASADFLDTRTALEELPGFDDTILFLEHCVRHYPAALSGDIDAVGVLFPDGDPKRLEGAFRGLLDASNYAVYGSLLGRLLARLADDAGGRPLRILEIGGGNGQLTRIVAPLLRDRAVQYTFTDMGSSFVRRARRSAAEHGLADMRFQVLDISKDPEAQGIDPYSFDVIIGFDVVHATPRIDETTRNLRGLVAPNGLLCLIEAVVSLRWVEMLWGLAEGWWFFEDEEVRTRSPLISLDSWDRVLGEQPFADVVSFPRHEAARAATDYGLVIAQQPEAIGTPEFTAHRDRRAQEILVANRTLIETVRELELLGARTLVTSADLTRPEQVAEAFHAAREYFGEVDGIVHAAEAETGDPAAEWAPAEIWTQVFAQARAARAVARAAADIDAGYVAFVSPRAADTDGRVSLKRALIGGFFDALAASRPQRNRYGSIHWTDDGDGAAVTRALGRNGITVVSPEDPRTALVAGRERRGALRHVRHQEGAPAGESVEGELLTIFRQLFGTDSVGLHDDFHHLGGDSLLASQAIARVRRRFCVDLAVKALFDAPTVAGLAEKVREANRDGAHTDVPLLHVPRDGMLPLSLGQQSLWLAEQFNGPSATYNIPGAVRLIGKLNIDSLRRSLDEVIDRHEVLRTTVHGVDGIPVQRVHDDLTVRLPVQDVREDQIHDLAQEHARSVFDLETGPLIRVALLRIDAEDHVLLVNIHHIVSDGWSLGVLIHELVALYTSFALEEPSPLPPLEHQYADFAQWQRSWLDGEVFDEQLAYWRRKLAGLPPLLELPTDRPRPEVQNIRNAVHRFLVPAELAARLGELGRAEGATLYMTLLASFKVLLSRYADTTDIAVGTTNANRTRAVFEQMIGMFVNNLVLRTDLSGNPTFRELLGRVRSTSVDAYAHQDLPFLTLVEEMRQGRNPSYTPLFQVLFLLQKLNITLELPGLAAHTLEVDALHTKFDLTLFMEEHEQGITGTFIYNAELFDASTVDRMGAHLVQLLASAVDEPEERIGSLRMETDDEMRLRNMTEAHSKKSKLQSLRSAKRRSVEITRISPVKTGFLPGLPETPLVLEPAVDGVDLPGWLRSNRELVDMHLHRHGALLLRGFHGGSVAAFEEAAGAICPTLFREYGDLPLEGESDQIYKSTPYPEDQSILFHNESSHLHTWPMRQFFSCVVAAREGGETPLVDCRNVYSKLRPELIEQFEKKKLRYVRNFIESVDVSWSRFYGTDDPAEVERKCVEAGMHFAWGPDGTLKTWRLADAVLKHPRTQEKVFFNQLALHHASCLDTETRQSLVELYGEVGMPRNVYWGDGSVIDDDVVNEVREVMDRESLAFTWQEGDVLVIDNMLVAHSRRPFVGPRKIVVALGDMSSQELVAGNS</sequence>
<keyword evidence="2" id="KW-0596">Phosphopantetheine</keyword>
<dbReference type="GO" id="GO:0006633">
    <property type="term" value="P:fatty acid biosynthetic process"/>
    <property type="evidence" value="ECO:0007669"/>
    <property type="project" value="InterPro"/>
</dbReference>
<evidence type="ECO:0000256" key="1">
    <source>
        <dbReference type="ARBA" id="ARBA00001957"/>
    </source>
</evidence>
<dbReference type="InterPro" id="IPR016035">
    <property type="entry name" value="Acyl_Trfase/lysoPLipase"/>
</dbReference>
<dbReference type="Pfam" id="PF08659">
    <property type="entry name" value="KR"/>
    <property type="match status" value="1"/>
</dbReference>
<proteinExistence type="predicted"/>
<dbReference type="SUPFAM" id="SSF55048">
    <property type="entry name" value="Probable ACP-binding domain of malonyl-CoA ACP transacylase"/>
    <property type="match status" value="1"/>
</dbReference>
<dbReference type="InterPro" id="IPR013968">
    <property type="entry name" value="PKS_KR"/>
</dbReference>
<dbReference type="GO" id="GO:0017000">
    <property type="term" value="P:antibiotic biosynthetic process"/>
    <property type="evidence" value="ECO:0007669"/>
    <property type="project" value="UniProtKB-KW"/>
</dbReference>
<dbReference type="CDD" id="cd02440">
    <property type="entry name" value="AdoMet_MTases"/>
    <property type="match status" value="1"/>
</dbReference>
<keyword evidence="5" id="KW-0276">Fatty acid metabolism</keyword>
<dbReference type="InterPro" id="IPR020841">
    <property type="entry name" value="PKS_Beta-ketoAc_synthase_dom"/>
</dbReference>
<dbReference type="InterPro" id="IPR016036">
    <property type="entry name" value="Malonyl_transacylase_ACP-bd"/>
</dbReference>
<dbReference type="Pfam" id="PF16197">
    <property type="entry name" value="KAsynt_C_assoc"/>
    <property type="match status" value="1"/>
</dbReference>
<dbReference type="PROSITE" id="PS00606">
    <property type="entry name" value="KS3_1"/>
    <property type="match status" value="1"/>
</dbReference>
<evidence type="ECO:0000313" key="16">
    <source>
        <dbReference type="Proteomes" id="UP000320857"/>
    </source>
</evidence>
<dbReference type="InterPro" id="IPR050091">
    <property type="entry name" value="PKS_NRPS_Biosynth_Enz"/>
</dbReference>
<dbReference type="Gene3D" id="3.60.130.10">
    <property type="entry name" value="Clavaminate synthase-like"/>
    <property type="match status" value="1"/>
</dbReference>
<gene>
    <name evidence="15" type="ORF">FNX44_002545</name>
    <name evidence="14" type="ORF">H3147_10145</name>
</gene>
<evidence type="ECO:0000256" key="10">
    <source>
        <dbReference type="ARBA" id="ARBA00023268"/>
    </source>
</evidence>
<dbReference type="Gene3D" id="1.10.1200.10">
    <property type="entry name" value="ACP-like"/>
    <property type="match status" value="1"/>
</dbReference>
<dbReference type="CDD" id="cd19531">
    <property type="entry name" value="LCL_NRPS-like"/>
    <property type="match status" value="1"/>
</dbReference>